<protein>
    <submittedName>
        <fullName evidence="2">Uncharacterized protein</fullName>
    </submittedName>
</protein>
<feature type="region of interest" description="Disordered" evidence="1">
    <location>
        <begin position="58"/>
        <end position="79"/>
    </location>
</feature>
<reference evidence="2 3" key="1">
    <citation type="submission" date="2024-04" db="EMBL/GenBank/DDBJ databases">
        <authorList>
            <person name="Fracassetti M."/>
        </authorList>
    </citation>
    <scope>NUCLEOTIDE SEQUENCE [LARGE SCALE GENOMIC DNA]</scope>
</reference>
<accession>A0AAV2GPZ0</accession>
<evidence type="ECO:0000313" key="3">
    <source>
        <dbReference type="Proteomes" id="UP001497516"/>
    </source>
</evidence>
<dbReference type="AlphaFoldDB" id="A0AAV2GPZ0"/>
<dbReference type="Proteomes" id="UP001497516">
    <property type="component" value="Chromosome 9"/>
</dbReference>
<gene>
    <name evidence="2" type="ORF">LTRI10_LOCUS52104</name>
</gene>
<proteinExistence type="predicted"/>
<evidence type="ECO:0000256" key="1">
    <source>
        <dbReference type="SAM" id="MobiDB-lite"/>
    </source>
</evidence>
<dbReference type="EMBL" id="OZ034822">
    <property type="protein sequence ID" value="CAL1412841.1"/>
    <property type="molecule type" value="Genomic_DNA"/>
</dbReference>
<sequence length="254" mass="27543">MKTLSLFSPGNYVSMSVRPHGVLLNEHTLLPEGQLAVPRRGRGCGRGNYTWVHPRNVGGTGRARARGNRDERSSSVDPDPWHYQAVYAFNSGESADDLSKGTTHRPTTGPALPPLRISEISSGSGVAQHDHSAALGGDQGKGKGKAIITELDSDEDEDSLVPPSFRTGPSFRMALTDEELEVEWRKRSFSEMMESRDPVHPTVLPLLEAPPEGQELVTMETDEPASKRPHVGEEAATDLGTVEEASSEWPQGAK</sequence>
<feature type="region of interest" description="Disordered" evidence="1">
    <location>
        <begin position="219"/>
        <end position="254"/>
    </location>
</feature>
<organism evidence="2 3">
    <name type="scientific">Linum trigynum</name>
    <dbReference type="NCBI Taxonomy" id="586398"/>
    <lineage>
        <taxon>Eukaryota</taxon>
        <taxon>Viridiplantae</taxon>
        <taxon>Streptophyta</taxon>
        <taxon>Embryophyta</taxon>
        <taxon>Tracheophyta</taxon>
        <taxon>Spermatophyta</taxon>
        <taxon>Magnoliopsida</taxon>
        <taxon>eudicotyledons</taxon>
        <taxon>Gunneridae</taxon>
        <taxon>Pentapetalae</taxon>
        <taxon>rosids</taxon>
        <taxon>fabids</taxon>
        <taxon>Malpighiales</taxon>
        <taxon>Linaceae</taxon>
        <taxon>Linum</taxon>
    </lineage>
</organism>
<name>A0AAV2GPZ0_9ROSI</name>
<feature type="region of interest" description="Disordered" evidence="1">
    <location>
        <begin position="92"/>
        <end position="144"/>
    </location>
</feature>
<feature type="region of interest" description="Disordered" evidence="1">
    <location>
        <begin position="151"/>
        <end position="170"/>
    </location>
</feature>
<evidence type="ECO:0000313" key="2">
    <source>
        <dbReference type="EMBL" id="CAL1412841.1"/>
    </source>
</evidence>
<feature type="compositionally biased region" description="Basic and acidic residues" evidence="1">
    <location>
        <begin position="224"/>
        <end position="233"/>
    </location>
</feature>
<keyword evidence="3" id="KW-1185">Reference proteome</keyword>